<feature type="transmembrane region" description="Helical" evidence="2">
    <location>
        <begin position="233"/>
        <end position="262"/>
    </location>
</feature>
<protein>
    <submittedName>
        <fullName evidence="3">Uncharacterized protein</fullName>
    </submittedName>
</protein>
<evidence type="ECO:0000313" key="3">
    <source>
        <dbReference type="EMBL" id="CAB3984045.1"/>
    </source>
</evidence>
<name>A0A7D9DF67_PARCT</name>
<dbReference type="EMBL" id="CACRXK020000688">
    <property type="protein sequence ID" value="CAB3984045.1"/>
    <property type="molecule type" value="Genomic_DNA"/>
</dbReference>
<feature type="compositionally biased region" description="Low complexity" evidence="1">
    <location>
        <begin position="552"/>
        <end position="566"/>
    </location>
</feature>
<feature type="region of interest" description="Disordered" evidence="1">
    <location>
        <begin position="304"/>
        <end position="323"/>
    </location>
</feature>
<evidence type="ECO:0000313" key="4">
    <source>
        <dbReference type="Proteomes" id="UP001152795"/>
    </source>
</evidence>
<dbReference type="OrthoDB" id="10546570at2759"/>
<keyword evidence="4" id="KW-1185">Reference proteome</keyword>
<keyword evidence="2" id="KW-0472">Membrane</keyword>
<feature type="transmembrane region" description="Helical" evidence="2">
    <location>
        <begin position="656"/>
        <end position="678"/>
    </location>
</feature>
<dbReference type="Proteomes" id="UP001152795">
    <property type="component" value="Unassembled WGS sequence"/>
</dbReference>
<gene>
    <name evidence="3" type="ORF">PACLA_8A053417</name>
</gene>
<comment type="caution">
    <text evidence="3">The sequence shown here is derived from an EMBL/GenBank/DDBJ whole genome shotgun (WGS) entry which is preliminary data.</text>
</comment>
<feature type="transmembrane region" description="Helical" evidence="2">
    <location>
        <begin position="457"/>
        <end position="481"/>
    </location>
</feature>
<keyword evidence="2" id="KW-0812">Transmembrane</keyword>
<accession>A0A7D9DF67</accession>
<evidence type="ECO:0000256" key="1">
    <source>
        <dbReference type="SAM" id="MobiDB-lite"/>
    </source>
</evidence>
<organism evidence="3 4">
    <name type="scientific">Paramuricea clavata</name>
    <name type="common">Red gorgonian</name>
    <name type="synonym">Violescent sea-whip</name>
    <dbReference type="NCBI Taxonomy" id="317549"/>
    <lineage>
        <taxon>Eukaryota</taxon>
        <taxon>Metazoa</taxon>
        <taxon>Cnidaria</taxon>
        <taxon>Anthozoa</taxon>
        <taxon>Octocorallia</taxon>
        <taxon>Malacalcyonacea</taxon>
        <taxon>Plexauridae</taxon>
        <taxon>Paramuricea</taxon>
    </lineage>
</organism>
<feature type="region of interest" description="Disordered" evidence="1">
    <location>
        <begin position="368"/>
        <end position="387"/>
    </location>
</feature>
<feature type="transmembrane region" description="Helical" evidence="2">
    <location>
        <begin position="620"/>
        <end position="644"/>
    </location>
</feature>
<proteinExistence type="predicted"/>
<dbReference type="AlphaFoldDB" id="A0A7D9DF67"/>
<evidence type="ECO:0000256" key="2">
    <source>
        <dbReference type="SAM" id="Phobius"/>
    </source>
</evidence>
<feature type="transmembrane region" description="Helical" evidence="2">
    <location>
        <begin position="487"/>
        <end position="517"/>
    </location>
</feature>
<feature type="transmembrane region" description="Helical" evidence="2">
    <location>
        <begin position="411"/>
        <end position="437"/>
    </location>
</feature>
<sequence>MTATLNQTNASTICKLRIDESTVENILRIMHNYTTHVIEIKVSINSGNKTRRFPELVWPWASEIGRTIISLKAQSTSSLHIITLTPGIKKVNVVVFEENYGCLPKGSNGSVRVFDFLLHRVSRSDDTHNYELCRAFGNDLKQYNCCRVTSGGKLTICAEYSSIVLKYARSYIKVMVWITTYVALPLMRQYLHSIPYETEYYGIADSPMALSTIFYTVFIEGSKTAVKPCYRRLAFSLTVAMMLCITYSGLFWWITLLVWTIIFTSWDFFGINENVTNGNVTNEDVTYEDVTNEDVTNEDVTNQDVTNENVSNENVTNENVTNEDVTNNSKKVITMNMVNYETYFCLLTLPFNIKFWWNTFKSKFPLTNQKPSQRSTNPQQLDTNPQQSPEQNLELLTSCGKQFVTGLCFGLAYLVLFLIWPVYILFFPLLASVIGIIQAANMAKQDEDASCTCKTCLISVAAGIIYHVMLLTSAIFTMLAVDILLSLALYLITGIYLNGSFYGPIVVPILLLLVYFWKNWRSFVETKYLLLNTKIIKVCEDEYEKRKEEVGNQSNTSMPTTSSSTNEINRQERGEITEEITEHFTEDTADQRYTVNVAKKTVSKVLYDKVRERIFPYDKVLFSFFVRIFFVANFCLIVFVMLLLAQESNIPTAAQIMSTIIVSTFPLIFDAIWADYTFEQKDVNGKKLEQNIGEIIEICETNTHIITVEVVGEATNVDDIIEKLYDVFKDEQTE</sequence>
<reference evidence="3" key="1">
    <citation type="submission" date="2020-04" db="EMBL/GenBank/DDBJ databases">
        <authorList>
            <person name="Alioto T."/>
            <person name="Alioto T."/>
            <person name="Gomez Garrido J."/>
        </authorList>
    </citation>
    <scope>NUCLEOTIDE SEQUENCE</scope>
    <source>
        <strain evidence="3">A484AB</strain>
    </source>
</reference>
<feature type="region of interest" description="Disordered" evidence="1">
    <location>
        <begin position="549"/>
        <end position="571"/>
    </location>
</feature>
<keyword evidence="2" id="KW-1133">Transmembrane helix</keyword>